<sequence>MGWTICTFAQLWAPLRRAWGALRGEPRTRRLHVVGTGGLHMQAGHAHVAWPAANAPTLRPVRVLRVVDAAHPRTTAGRMVISGRMADVCAELDRLAALEAAAA</sequence>
<dbReference type="Proteomes" id="UP000617041">
    <property type="component" value="Unassembled WGS sequence"/>
</dbReference>
<proteinExistence type="predicted"/>
<gene>
    <name evidence="1" type="ORF">I8E28_12800</name>
</gene>
<accession>A0A934US82</accession>
<dbReference type="EMBL" id="JAEDAO010000001">
    <property type="protein sequence ID" value="MBK0393473.1"/>
    <property type="molecule type" value="Genomic_DNA"/>
</dbReference>
<keyword evidence="2" id="KW-1185">Reference proteome</keyword>
<reference evidence="1" key="1">
    <citation type="submission" date="2020-12" db="EMBL/GenBank/DDBJ databases">
        <title>Ramlibacter sp. nov., isolated from a freshwater alga, Cryptomonas.</title>
        <authorList>
            <person name="Kim H.M."/>
            <person name="Jeon C.O."/>
        </authorList>
    </citation>
    <scope>NUCLEOTIDE SEQUENCE</scope>
    <source>
        <strain evidence="1">CrO1</strain>
    </source>
</reference>
<evidence type="ECO:0000313" key="1">
    <source>
        <dbReference type="EMBL" id="MBK0393473.1"/>
    </source>
</evidence>
<comment type="caution">
    <text evidence="1">The sequence shown here is derived from an EMBL/GenBank/DDBJ whole genome shotgun (WGS) entry which is preliminary data.</text>
</comment>
<protein>
    <submittedName>
        <fullName evidence="1">Uncharacterized protein</fullName>
    </submittedName>
</protein>
<dbReference type="AlphaFoldDB" id="A0A934US82"/>
<evidence type="ECO:0000313" key="2">
    <source>
        <dbReference type="Proteomes" id="UP000617041"/>
    </source>
</evidence>
<organism evidence="1 2">
    <name type="scientific">Ramlibacter algicola</name>
    <dbReference type="NCBI Taxonomy" id="2795217"/>
    <lineage>
        <taxon>Bacteria</taxon>
        <taxon>Pseudomonadati</taxon>
        <taxon>Pseudomonadota</taxon>
        <taxon>Betaproteobacteria</taxon>
        <taxon>Burkholderiales</taxon>
        <taxon>Comamonadaceae</taxon>
        <taxon>Ramlibacter</taxon>
    </lineage>
</organism>
<dbReference type="RefSeq" id="WP_200790471.1">
    <property type="nucleotide sequence ID" value="NZ_JAEDAO010000001.1"/>
</dbReference>
<name>A0A934US82_9BURK</name>